<feature type="coiled-coil region" evidence="8">
    <location>
        <begin position="3223"/>
        <end position="3250"/>
    </location>
</feature>
<dbReference type="OMA" id="WANEMHA"/>
<keyword evidence="6" id="KW-0009">Actin-binding</keyword>
<dbReference type="InterPro" id="IPR001715">
    <property type="entry name" value="CH_dom"/>
</dbReference>
<dbReference type="EMBL" id="AAQR03084690">
    <property type="status" value="NOT_ANNOTATED_CDS"/>
    <property type="molecule type" value="Genomic_DNA"/>
</dbReference>
<dbReference type="GO" id="GO:0007030">
    <property type="term" value="P:Golgi organization"/>
    <property type="evidence" value="ECO:0007669"/>
    <property type="project" value="Ensembl"/>
</dbReference>
<evidence type="ECO:0000256" key="1">
    <source>
        <dbReference type="ARBA" id="ARBA00004245"/>
    </source>
</evidence>
<dbReference type="Gene3D" id="1.20.58.60">
    <property type="match status" value="22"/>
</dbReference>
<dbReference type="GO" id="GO:0005875">
    <property type="term" value="C:microtubule associated complex"/>
    <property type="evidence" value="ECO:0007669"/>
    <property type="project" value="Ensembl"/>
</dbReference>
<reference evidence="11" key="3">
    <citation type="submission" date="2025-09" db="UniProtKB">
        <authorList>
            <consortium name="Ensembl"/>
        </authorList>
    </citation>
    <scope>IDENTIFICATION</scope>
</reference>
<evidence type="ECO:0000256" key="2">
    <source>
        <dbReference type="ARBA" id="ARBA00006826"/>
    </source>
</evidence>
<reference evidence="12" key="1">
    <citation type="submission" date="2011-03" db="EMBL/GenBank/DDBJ databases">
        <title>Version 3 of the genome sequence of Otolemur garnettii (Bushbaby).</title>
        <authorList>
            <consortium name="The Broad Institute Genome Sequencing Platform"/>
            <person name="Di Palma F."/>
            <person name="Johnson J."/>
            <person name="Lander E.S."/>
            <person name="Lindblad-Toh K."/>
            <person name="Jaffe D.B."/>
            <person name="Gnerre S."/>
            <person name="MacCallum I."/>
            <person name="Przybylski D."/>
            <person name="Ribeiro F.J."/>
            <person name="Burton J.N."/>
            <person name="Walker B.J."/>
            <person name="Sharpe T."/>
            <person name="Hall G."/>
        </authorList>
    </citation>
    <scope>NUCLEOTIDE SEQUENCE [LARGE SCALE GENOMIC DNA]</scope>
</reference>
<dbReference type="FunFam" id="1.20.58.60:FF:000011">
    <property type="entry name" value="Spectrin beta chain"/>
    <property type="match status" value="1"/>
</dbReference>
<name>H0XEK4_OTOGA</name>
<dbReference type="FunFam" id="1.10.418.10:FF:000001">
    <property type="entry name" value="Actinin alpha 1"/>
    <property type="match status" value="1"/>
</dbReference>
<dbReference type="GO" id="GO:0030507">
    <property type="term" value="F:spectrin binding"/>
    <property type="evidence" value="ECO:0007669"/>
    <property type="project" value="Ensembl"/>
</dbReference>
<dbReference type="SMART" id="SM00150">
    <property type="entry name" value="SPEC"/>
    <property type="match status" value="29"/>
</dbReference>
<dbReference type="EMBL" id="AAQR03084692">
    <property type="status" value="NOT_ANNOTATED_CDS"/>
    <property type="molecule type" value="Genomic_DNA"/>
</dbReference>
<keyword evidence="5" id="KW-0677">Repeat</keyword>
<dbReference type="SUPFAM" id="SSF46966">
    <property type="entry name" value="Spectrin repeat"/>
    <property type="match status" value="24"/>
</dbReference>
<evidence type="ECO:0000313" key="11">
    <source>
        <dbReference type="Ensembl" id="ENSOGAP00000014382.2"/>
    </source>
</evidence>
<dbReference type="InterPro" id="IPR036872">
    <property type="entry name" value="CH_dom_sf"/>
</dbReference>
<dbReference type="GO" id="GO:0032391">
    <property type="term" value="C:photoreceptor connecting cilium"/>
    <property type="evidence" value="ECO:0007669"/>
    <property type="project" value="Ensembl"/>
</dbReference>
<dbReference type="GO" id="GO:0045505">
    <property type="term" value="F:dynein intermediate chain binding"/>
    <property type="evidence" value="ECO:0007669"/>
    <property type="project" value="Ensembl"/>
</dbReference>
<evidence type="ECO:0000256" key="4">
    <source>
        <dbReference type="ARBA" id="ARBA00022490"/>
    </source>
</evidence>
<dbReference type="GO" id="GO:0051693">
    <property type="term" value="P:actin filament capping"/>
    <property type="evidence" value="ECO:0007669"/>
    <property type="project" value="UniProtKB-KW"/>
</dbReference>
<dbReference type="InParanoid" id="H0XEK4"/>
<dbReference type="FunFam" id="1.10.418.10:FF:000043">
    <property type="entry name" value="Spectrin beta chain, non-erythrocytic"/>
    <property type="match status" value="1"/>
</dbReference>
<feature type="coiled-coil region" evidence="8">
    <location>
        <begin position="2897"/>
        <end position="2963"/>
    </location>
</feature>
<dbReference type="SMART" id="SM00033">
    <property type="entry name" value="CH"/>
    <property type="match status" value="2"/>
</dbReference>
<dbReference type="PANTHER" id="PTHR11915">
    <property type="entry name" value="SPECTRIN/FILAMIN RELATED CYTOSKELETAL PROTEIN"/>
    <property type="match status" value="1"/>
</dbReference>
<dbReference type="CDD" id="cd21247">
    <property type="entry name" value="CH_SPTBN5_rpt1"/>
    <property type="match status" value="1"/>
</dbReference>
<feature type="coiled-coil region" evidence="8">
    <location>
        <begin position="3368"/>
        <end position="3395"/>
    </location>
</feature>
<keyword evidence="7" id="KW-0206">Cytoskeleton</keyword>
<feature type="coiled-coil region" evidence="8">
    <location>
        <begin position="1870"/>
        <end position="1897"/>
    </location>
</feature>
<dbReference type="SUPFAM" id="SSF47576">
    <property type="entry name" value="Calponin-homology domain, CH-domain"/>
    <property type="match status" value="1"/>
</dbReference>
<dbReference type="FunFam" id="1.20.58.60:FF:000300">
    <property type="entry name" value="Spectrin beta, non-erythrocytic 5"/>
    <property type="match status" value="1"/>
</dbReference>
<feature type="domain" description="Calponin-homology (CH)" evidence="10">
    <location>
        <begin position="55"/>
        <end position="160"/>
    </location>
</feature>
<dbReference type="Gene3D" id="1.10.418.10">
    <property type="entry name" value="Calponin-like domain"/>
    <property type="match status" value="2"/>
</dbReference>
<evidence type="ECO:0000256" key="9">
    <source>
        <dbReference type="SAM" id="MobiDB-lite"/>
    </source>
</evidence>
<dbReference type="FunFam" id="1.20.58.60:FF:000289">
    <property type="entry name" value="Spectrin beta, non-erythrocytic 5"/>
    <property type="match status" value="1"/>
</dbReference>
<feature type="coiled-coil region" evidence="8">
    <location>
        <begin position="3435"/>
        <end position="3462"/>
    </location>
</feature>
<keyword evidence="12" id="KW-1185">Reference proteome</keyword>
<comment type="similarity">
    <text evidence="2">Belongs to the spectrin family.</text>
</comment>
<organism evidence="11 12">
    <name type="scientific">Otolemur garnettii</name>
    <name type="common">Small-eared galago</name>
    <name type="synonym">Garnett's greater bushbaby</name>
    <dbReference type="NCBI Taxonomy" id="30611"/>
    <lineage>
        <taxon>Eukaryota</taxon>
        <taxon>Metazoa</taxon>
        <taxon>Chordata</taxon>
        <taxon>Craniata</taxon>
        <taxon>Vertebrata</taxon>
        <taxon>Euteleostomi</taxon>
        <taxon>Mammalia</taxon>
        <taxon>Eutheria</taxon>
        <taxon>Euarchontoglires</taxon>
        <taxon>Primates</taxon>
        <taxon>Strepsirrhini</taxon>
        <taxon>Lorisiformes</taxon>
        <taxon>Galagidae</taxon>
        <taxon>Otolemur</taxon>
    </lineage>
</organism>
<dbReference type="FunFam" id="1.20.58.60:FF:000253">
    <property type="entry name" value="Spectrin beta, non-erythrocytic 5"/>
    <property type="match status" value="1"/>
</dbReference>
<dbReference type="InterPro" id="IPR011993">
    <property type="entry name" value="PH-like_dom_sf"/>
</dbReference>
<accession>H0XEK4</accession>
<evidence type="ECO:0000256" key="7">
    <source>
        <dbReference type="ARBA" id="ARBA00023212"/>
    </source>
</evidence>
<dbReference type="GO" id="GO:0019894">
    <property type="term" value="F:kinesin binding"/>
    <property type="evidence" value="ECO:0007669"/>
    <property type="project" value="Ensembl"/>
</dbReference>
<dbReference type="FunFam" id="1.20.58.60:FF:000135">
    <property type="entry name" value="Spectrin beta chain, non-erythrocytic"/>
    <property type="match status" value="1"/>
</dbReference>
<dbReference type="HOGENOM" id="CLU_000146_3_1_1"/>
<comment type="subcellular location">
    <subcellularLocation>
        <location evidence="1">Cytoplasm</location>
        <location evidence="1">Cytoskeleton</location>
    </subcellularLocation>
</comment>
<dbReference type="CDD" id="cd00176">
    <property type="entry name" value="SPEC"/>
    <property type="match status" value="14"/>
</dbReference>
<dbReference type="PROSITE" id="PS50021">
    <property type="entry name" value="CH"/>
    <property type="match status" value="2"/>
</dbReference>
<dbReference type="FunFam" id="1.20.58.60:FF:000282">
    <property type="entry name" value="Spectrin beta, non-erythrocytic 5"/>
    <property type="match status" value="1"/>
</dbReference>
<dbReference type="Ensembl" id="ENSOGAT00000016068.2">
    <property type="protein sequence ID" value="ENSOGAP00000014382.2"/>
    <property type="gene ID" value="ENSOGAG00000016054.2"/>
</dbReference>
<feature type="compositionally biased region" description="Polar residues" evidence="9">
    <location>
        <begin position="3610"/>
        <end position="3621"/>
    </location>
</feature>
<keyword evidence="3" id="KW-0117">Actin capping</keyword>
<dbReference type="GeneTree" id="ENSGT00940000161549"/>
<dbReference type="FunFam" id="1.20.58.60:FF:000280">
    <property type="entry name" value="Spectrin beta, non-erythrocytic 5"/>
    <property type="match status" value="1"/>
</dbReference>
<evidence type="ECO:0000313" key="12">
    <source>
        <dbReference type="Proteomes" id="UP000005225"/>
    </source>
</evidence>
<evidence type="ECO:0000256" key="8">
    <source>
        <dbReference type="SAM" id="Coils"/>
    </source>
</evidence>
<dbReference type="Pfam" id="PF00307">
    <property type="entry name" value="CH"/>
    <property type="match status" value="2"/>
</dbReference>
<feature type="coiled-coil region" evidence="8">
    <location>
        <begin position="1410"/>
        <end position="1466"/>
    </location>
</feature>
<dbReference type="EMBL" id="AAQR03084691">
    <property type="status" value="NOT_ANNOTATED_CDS"/>
    <property type="molecule type" value="Genomic_DNA"/>
</dbReference>
<dbReference type="InterPro" id="IPR002017">
    <property type="entry name" value="Spectrin_repeat"/>
</dbReference>
<dbReference type="InterPro" id="IPR018159">
    <property type="entry name" value="Spectrin/alpha-actinin"/>
</dbReference>
<evidence type="ECO:0000256" key="5">
    <source>
        <dbReference type="ARBA" id="ARBA00022737"/>
    </source>
</evidence>
<protein>
    <submittedName>
        <fullName evidence="11">Spectrin beta, non-erythrocytic 5</fullName>
    </submittedName>
</protein>
<dbReference type="FunCoup" id="H0XEK4">
    <property type="interactions" value="195"/>
</dbReference>
<evidence type="ECO:0000256" key="6">
    <source>
        <dbReference type="ARBA" id="ARBA00023203"/>
    </source>
</evidence>
<dbReference type="Pfam" id="PF00435">
    <property type="entry name" value="Spectrin"/>
    <property type="match status" value="25"/>
</dbReference>
<feature type="coiled-coil region" evidence="8">
    <location>
        <begin position="675"/>
        <end position="702"/>
    </location>
</feature>
<keyword evidence="8" id="KW-0175">Coiled coil</keyword>
<dbReference type="eggNOG" id="KOG0517">
    <property type="taxonomic scope" value="Eukaryota"/>
</dbReference>
<feature type="region of interest" description="Disordered" evidence="9">
    <location>
        <begin position="3600"/>
        <end position="3653"/>
    </location>
</feature>
<feature type="domain" description="Calponin-homology (CH)" evidence="10">
    <location>
        <begin position="178"/>
        <end position="283"/>
    </location>
</feature>
<dbReference type="PROSITE" id="PS00019">
    <property type="entry name" value="ACTININ_1"/>
    <property type="match status" value="1"/>
</dbReference>
<dbReference type="SUPFAM" id="SSF50729">
    <property type="entry name" value="PH domain-like"/>
    <property type="match status" value="1"/>
</dbReference>
<evidence type="ECO:0000256" key="3">
    <source>
        <dbReference type="ARBA" id="ARBA00022467"/>
    </source>
</evidence>
<dbReference type="GO" id="GO:0051015">
    <property type="term" value="F:actin filament binding"/>
    <property type="evidence" value="ECO:0007669"/>
    <property type="project" value="Ensembl"/>
</dbReference>
<dbReference type="GO" id="GO:0002046">
    <property type="term" value="F:opsin binding"/>
    <property type="evidence" value="ECO:0007669"/>
    <property type="project" value="Ensembl"/>
</dbReference>
<dbReference type="STRING" id="30611.ENSOGAP00000014382"/>
<dbReference type="GO" id="GO:0032029">
    <property type="term" value="F:myosin tail binding"/>
    <property type="evidence" value="ECO:0007669"/>
    <property type="project" value="Ensembl"/>
</dbReference>
<evidence type="ECO:0000259" key="10">
    <source>
        <dbReference type="PROSITE" id="PS50021"/>
    </source>
</evidence>
<reference evidence="11" key="2">
    <citation type="submission" date="2025-08" db="UniProtKB">
        <authorList>
            <consortium name="Ensembl"/>
        </authorList>
    </citation>
    <scope>IDENTIFICATION</scope>
</reference>
<dbReference type="GO" id="GO:0042802">
    <property type="term" value="F:identical protein binding"/>
    <property type="evidence" value="ECO:0007669"/>
    <property type="project" value="Ensembl"/>
</dbReference>
<dbReference type="Proteomes" id="UP000005225">
    <property type="component" value="Unassembled WGS sequence"/>
</dbReference>
<dbReference type="FunFam" id="1.20.58.60:FF:000307">
    <property type="entry name" value="Spectrin beta, non-erythrocytic 5"/>
    <property type="match status" value="1"/>
</dbReference>
<dbReference type="GO" id="GO:0007041">
    <property type="term" value="P:lysosomal transport"/>
    <property type="evidence" value="ECO:0007669"/>
    <property type="project" value="Ensembl"/>
</dbReference>
<dbReference type="InterPro" id="IPR001589">
    <property type="entry name" value="Actinin_actin-bd_CS"/>
</dbReference>
<dbReference type="GO" id="GO:0097381">
    <property type="term" value="C:photoreceptor disc membrane"/>
    <property type="evidence" value="ECO:0007669"/>
    <property type="project" value="Ensembl"/>
</dbReference>
<dbReference type="FunFam" id="1.20.58.60:FF:000408">
    <property type="entry name" value="Spectrin beta, non-erythrocytic 5"/>
    <property type="match status" value="1"/>
</dbReference>
<dbReference type="GO" id="GO:0045179">
    <property type="term" value="C:apical cortex"/>
    <property type="evidence" value="ECO:0007669"/>
    <property type="project" value="Ensembl"/>
</dbReference>
<dbReference type="Gene3D" id="2.30.29.30">
    <property type="entry name" value="Pleckstrin-homology domain (PH domain)/Phosphotyrosine-binding domain (PTB)"/>
    <property type="match status" value="1"/>
</dbReference>
<dbReference type="EMBL" id="AAQR03084689">
    <property type="status" value="NOT_ANNOTATED_CDS"/>
    <property type="molecule type" value="Genomic_DNA"/>
</dbReference>
<sequence>MEVGLPGSSRVLLGMTGQEAGGPATELWVPPSPGPTMDCEYEMGHVRKLQARHMQMQEKTFTKWINNVFQHGQVGIRIQNLYSELSDGTHLLRLLQLISGEVLPPPSQGRLRVHFLENSSRALAFLKSKVPIPLIGPENIVDGDQTHILGLIWVIILRFQISHISLDREEFGASAALLSAKEALLVWCQRKTARYNNVNIINFSHSWSNGLGFNALIHAHRPDLLDYSSLHPDRPLHNLAFAFHIAEQELGIAQLLDPEDVAAPQADERSIMTYVSLYYHCFSRLHQGQTLQRRLTKILLQLQETEALQTQYEQLVTDLLHWIAEKQVQLEAQALPDSLPAARRLLAAFASFRTQEKPPRLQQRGATEALLFQLQTALRAQNRRPFLPREGLDTGELSQRWAELERAEAIWSQALQQKLLQLERLETLARRFQRKAALRESFLKDTEQVLEQSRALPASPATVEAAIQRLGVLEAGILSQEGRFQALAEIADILQQERYHSWAEVACRQEEITLRWQRLLQRLQEQRKQVAGMQAVLSLLQEVEAASNQLKELQELASSTSCGQQLAETVELLQRHDLLEAQVSAHGAHVSHLVQQTTELDFSLGTSVEVLQAKARVLTQLHQSLVTLVQARRVLLEQTLQRAEFLHSCEEEEAWLKERTQQVENAVWGQDLSQMANALQKHKALEAELHRHQAVCAELVRRGRDLGLRGCPTQRDLRERAEAVQGAGQLLRSRAAGRGAQLQTALLVRQYLAEAAEATMWLQEQRYSMESSSCGEDLEAAEGLLLRHVRLERAVRAFAIELRRLDEQARVAAARASLTVMSAVSPPRESLRNPGDWNEASWKMALPVEPDPAPDSNTILQTQDCLSQDYEGLRALAELRKAQLEEKVALFGFYSSCVELQSWLEEQTVLFQTLQPQADNLEVMQFKYKNFLRALAIGKGHWAEVSSSAEQLKQRCPGDSTKIQQQQDKLGRRWGQLEALKKEKAMQLAHSIEACSCLQECGPTQDQLQGLVLQLDALELGSTEDTHRSLQLAQQKILALERRVHYLQSVAVKVKDSGPSESQPLQKQVETLQGLLEQVQRRVAQQARVQAEAQAQQHFLQESRQLLLWAKGVQAQLYSKEELVDVASAQRLLGAHQDLLEDIHLQQERMQQLEAQSQPMASVDSPEALEVVSAWRLLGQQGRELQAAWEQRQQWLQEGLELLRFGQEVDGFTATCANHEVFLHLDHLGEDAQEAQNLLQQHREFGQLLGILGPRAEGLWVHGEKLVQSQHPAAHKIREQLRGAQAQWTRLQERSGQRGQQLLASLQLQEWKRDVSELMLWLEGKGLMAVDEPSHMAGSTLQKLRRHRAAESELMASRGYMEHLQQAGRELLSSRPHGWEDIQSQLWGLSSKWKELTCRMAEYGDKLQQAGQQEQLLRQLQDAKEKMEQLEGALQSTETGQDLRSSRSLQARHRQLESKSQALAAQLATLVSQARGVGTSQVILDESQKCLRRSESLQEHLATWGLQLQASVELYQFCHLSTMELKWVTEHMPCGSPTHYVKFLGDTKSLHIKHKGLQAEVRAHQGQVQRVLGSGRSLAASGHPQAQRITEQCCKLEGRWAELEQACEAQARCLQQAVTFQQYFLDVSELEGWVEEKWQLVSSQDYGRDEASTFRLIKKHQALQQELGLYWSSVEELDQRAQTLAGPEAPEQLGVAQQRIQERLRALQELAAKRDQELKGTLKLHEFMREAEDLQSWMVSQKQAAKGAESLGEDHGHVLHLYTKFVKFQHQVEMGSQRLANCRQLAESLQECGHSAAPKAHQRQQDLQAAWLELWELTQARGCLLQDAETTLRVHRDLLEVLTQVQEKATSLPSDVAQDLHGVEAQLRRHEVLEHDLAVTEHQLQELLETADRVQKLNGGPQAQAVQQRQQAVMQAWAALQQRVEQHRAQLEGAHLLARFRAAVQDYASWAAHVQRELQVESSQDPHRAELEAQEELQQRATQLGQQALLAAGTPAKEIQEGLRALQEQRAQVFQAWAQKQERQRTKQQEERFLRECSHLDETLTAQEVSLKTSGLGSSVEEVEQLIHKHEVFQKVLTAQDKKEVALRKQLKSLQGPRLQSSLHSVLEHRARVKDLAESRHHALHTSLLVASFTRAATQAEEWIQERVQQLKEPIPSGDLREKLKHLLRHQAFEAEVQAHEEVVTSVAKKGEALLAQSHPQVGEVSQRLQELQKHWEKLRQAVALRGQDLEDKRNFLEFLQRVDLAEAWIQEKEVVLHIGDTGQDLEHCLQLCRRLRELRGASARDMACDAYIRRINDLSLQLKNQDPEEVKTIFQRQSQLNSRWASFRGNLLRYQQQLEEALEIHTLSRELDEVTEQIREKGALTQALDRGEDLESVQRLLRRHELLEQELGPTQAQVEFLEREVGRLCQRSLGAAHSLSHKQQKMMDSWRQLQSGMQKWRESLNASYRAQKLQATLQELLLQARRLQAEMDTRGTPCSPAEAQHMLEEHQEHKAELDSWTDSVSLAQSTGQHLLVAGSLPTPDIRQALASLEQEQSSLQGAWQEHQQQLQQALELQAGTVPPQPPSHPPVKWLRSKEASLASKGLGDPSANVETLLWKHKMLEQDLEAQVEQISILEAKAHSLHQCGHPEAPHALGRFQAMLLRKEAFLGQASTHRRQLEELQQLQNFLRDATEVAMWLREKNLVALEEGWQDPAMLQAQLRKQQSFQVELDASVHQQQELHMEGQRLLQWGHPASETIQERLQELRGIWGELQANCQRKAAKLQEACKALYLRRGLEEMESWLEPVEVELRVPVRDQALPEMDELLEAQGELEAAVDRQARRAQALVQEGHCLTQDSDEQARRLQRRFLSLRELLQERRTALEARSLLLQFFRDADEEMAWVQEKLPLATSQDCGQSLSAVQQLQEKHQNLESEMSGHEALIRAVVGTGHKLVRAGHFATQEVAARVQQLEKAMERLQAAAAWRRLRLQQAQEAQQCLLELLEARSWLAERGSVLDSEDMGHTAEATQALLRRLEATRRDLEGFSLRIEQLQQTATLLESKQNPESPEVLAQLQAVRKAHRELLQGAKDRGRGLREQLQLHQLQRESFLLEAWLTTRVATAESQDYGQDLEGVKVLEEKFEAFRKEAQSLGQAKVQALRELADTLEREAPGCCSHIQAQRSHVEAMWERLGKAIKARAENLATAHQVHSFQQVVAELQCWVQEKMALMEGDDQGHSLSCVQNLQQQHRRLERELAIMAKEVAQVQMEACCLGQRQPMAQGALAEQLAKVEEAWATLEVKARERAQWLAQAMQGHAFLGRCRELLAWAQERQVLASSEEVARNLAGAGQLLGQHEELGRVIMEHCLQAQDMLREGQQLVDNGHFMSQEVTECLQELEGQLQELEKAWALHQQHRKESQSLQLLWRGLTQAEAWLASRETILLDPSCGTSVTDVELLLRRHQDLEKLLAAQEEKFAQLQKTEDGTAAAIGDTGVETWGVDSQLVAFQWRLLGHGGGRQEHSWDAKDVPIVEESLELKQQLLSVGRQSPTSSWDSYHGILRGGSLSLFLDERMAAEKAASTAPLDLLGGSQCERLRDYHGRKHSFSSRLSGRAEILFAAPSEEQAESRQRAVSSVAGQNLSPEFKANPVDSPVEGAAEKDRQARPGLQQQRHP</sequence>
<feature type="coiled-coil region" evidence="8">
    <location>
        <begin position="3017"/>
        <end position="3073"/>
    </location>
</feature>
<dbReference type="GO" id="GO:0030863">
    <property type="term" value="C:cortical cytoskeleton"/>
    <property type="evidence" value="ECO:0007669"/>
    <property type="project" value="Ensembl"/>
</dbReference>
<dbReference type="GO" id="GO:0034452">
    <property type="term" value="F:dynactin binding"/>
    <property type="evidence" value="ECO:0007669"/>
    <property type="project" value="Ensembl"/>
</dbReference>
<keyword evidence="4" id="KW-0963">Cytoplasm</keyword>
<proteinExistence type="inferred from homology"/>